<proteinExistence type="predicted"/>
<keyword evidence="3 4" id="KW-0408">Iron</keyword>
<dbReference type="GO" id="GO:0009055">
    <property type="term" value="F:electron transfer activity"/>
    <property type="evidence" value="ECO:0007669"/>
    <property type="project" value="InterPro"/>
</dbReference>
<evidence type="ECO:0000313" key="7">
    <source>
        <dbReference type="Proteomes" id="UP000317624"/>
    </source>
</evidence>
<sequence length="185" mass="19767">MRTNSTSFALTVGMALIVLMLGFLGLSATGLVGFSADEDTQTEQPADKGSSIAPKDSTVVLASAKAKKLLTPSEEAAVVAGDALFKANCTQCHAVHEKVVGPALAGITERRPASWIVSWVHNPAKVIANGDAYAVKLFDDYGKQQMPSFSQLSEKDIKAIITWVESQEEEGVMIDDRGLYAEIHD</sequence>
<dbReference type="Proteomes" id="UP000317624">
    <property type="component" value="Unassembled WGS sequence"/>
</dbReference>
<reference evidence="6 7" key="1">
    <citation type="submission" date="2019-07" db="EMBL/GenBank/DDBJ databases">
        <title>Hymenobacter sp. straun FUR1 Genome sequencing and assembly.</title>
        <authorList>
            <person name="Chhetri G."/>
        </authorList>
    </citation>
    <scope>NUCLEOTIDE SEQUENCE [LARGE SCALE GENOMIC DNA]</scope>
    <source>
        <strain evidence="6 7">Fur1</strain>
    </source>
</reference>
<dbReference type="InterPro" id="IPR036909">
    <property type="entry name" value="Cyt_c-like_dom_sf"/>
</dbReference>
<evidence type="ECO:0000256" key="2">
    <source>
        <dbReference type="ARBA" id="ARBA00022723"/>
    </source>
</evidence>
<gene>
    <name evidence="6" type="ORF">FNT36_18055</name>
</gene>
<keyword evidence="2 4" id="KW-0479">Metal-binding</keyword>
<dbReference type="SUPFAM" id="SSF46626">
    <property type="entry name" value="Cytochrome c"/>
    <property type="match status" value="1"/>
</dbReference>
<evidence type="ECO:0000256" key="4">
    <source>
        <dbReference type="PROSITE-ProRule" id="PRU00433"/>
    </source>
</evidence>
<dbReference type="GO" id="GO:0046872">
    <property type="term" value="F:metal ion binding"/>
    <property type="evidence" value="ECO:0007669"/>
    <property type="project" value="UniProtKB-KW"/>
</dbReference>
<evidence type="ECO:0000256" key="3">
    <source>
        <dbReference type="ARBA" id="ARBA00023004"/>
    </source>
</evidence>
<dbReference type="Gene3D" id="1.10.760.10">
    <property type="entry name" value="Cytochrome c-like domain"/>
    <property type="match status" value="1"/>
</dbReference>
<dbReference type="InterPro" id="IPR009056">
    <property type="entry name" value="Cyt_c-like_dom"/>
</dbReference>
<evidence type="ECO:0000313" key="6">
    <source>
        <dbReference type="EMBL" id="TVT39548.1"/>
    </source>
</evidence>
<keyword evidence="7" id="KW-1185">Reference proteome</keyword>
<feature type="domain" description="Cytochrome c" evidence="5">
    <location>
        <begin position="76"/>
        <end position="168"/>
    </location>
</feature>
<dbReference type="AlphaFoldDB" id="A0A558BSN5"/>
<protein>
    <submittedName>
        <fullName evidence="6">Cytochrome c</fullName>
    </submittedName>
</protein>
<dbReference type="EMBL" id="VMRJ01000004">
    <property type="protein sequence ID" value="TVT39548.1"/>
    <property type="molecule type" value="Genomic_DNA"/>
</dbReference>
<comment type="caution">
    <text evidence="6">The sequence shown here is derived from an EMBL/GenBank/DDBJ whole genome shotgun (WGS) entry which is preliminary data.</text>
</comment>
<evidence type="ECO:0000256" key="1">
    <source>
        <dbReference type="ARBA" id="ARBA00022617"/>
    </source>
</evidence>
<dbReference type="PROSITE" id="PS51007">
    <property type="entry name" value="CYTC"/>
    <property type="match status" value="1"/>
</dbReference>
<dbReference type="OrthoDB" id="9811281at2"/>
<organism evidence="6 7">
    <name type="scientific">Hymenobacter setariae</name>
    <dbReference type="NCBI Taxonomy" id="2594794"/>
    <lineage>
        <taxon>Bacteria</taxon>
        <taxon>Pseudomonadati</taxon>
        <taxon>Bacteroidota</taxon>
        <taxon>Cytophagia</taxon>
        <taxon>Cytophagales</taxon>
        <taxon>Hymenobacteraceae</taxon>
        <taxon>Hymenobacter</taxon>
    </lineage>
</organism>
<evidence type="ECO:0000259" key="5">
    <source>
        <dbReference type="PROSITE" id="PS51007"/>
    </source>
</evidence>
<accession>A0A558BSN5</accession>
<keyword evidence="1 4" id="KW-0349">Heme</keyword>
<dbReference type="GO" id="GO:0020037">
    <property type="term" value="F:heme binding"/>
    <property type="evidence" value="ECO:0007669"/>
    <property type="project" value="InterPro"/>
</dbReference>
<name>A0A558BSN5_9BACT</name>
<dbReference type="Pfam" id="PF00034">
    <property type="entry name" value="Cytochrom_C"/>
    <property type="match status" value="1"/>
</dbReference>